<accession>A0ABQ9HMW2</accession>
<comment type="caution">
    <text evidence="1">The sequence shown here is derived from an EMBL/GenBank/DDBJ whole genome shotgun (WGS) entry which is preliminary data.</text>
</comment>
<name>A0ABQ9HMW2_9NEOP</name>
<gene>
    <name evidence="1" type="ORF">PR048_011876</name>
</gene>
<reference evidence="1 2" key="1">
    <citation type="submission" date="2023-02" db="EMBL/GenBank/DDBJ databases">
        <title>LHISI_Scaffold_Assembly.</title>
        <authorList>
            <person name="Stuart O.P."/>
            <person name="Cleave R."/>
            <person name="Magrath M.J.L."/>
            <person name="Mikheyev A.S."/>
        </authorList>
    </citation>
    <scope>NUCLEOTIDE SEQUENCE [LARGE SCALE GENOMIC DNA]</scope>
    <source>
        <strain evidence="1">Daus_M_001</strain>
        <tissue evidence="1">Leg muscle</tissue>
    </source>
</reference>
<dbReference type="InterPro" id="IPR043502">
    <property type="entry name" value="DNA/RNA_pol_sf"/>
</dbReference>
<dbReference type="SUPFAM" id="SSF56672">
    <property type="entry name" value="DNA/RNA polymerases"/>
    <property type="match status" value="1"/>
</dbReference>
<dbReference type="Proteomes" id="UP001159363">
    <property type="component" value="Chromosome X"/>
</dbReference>
<sequence>MMKGSNKVVRTITSWDCSILVNEADIGTTRQDTSRLAVLQGLHKEEFDILELLKIISTVEEPTLWASSVTIVEKPIKRSRFPMPDFETVKYATSAFWNITLDHDSSLAYTFNTSFSRYRWCRLPMGINVACEIYQHNLKCLITNWPDLTYFNIKEQITLSLDASKDALGALLL</sequence>
<dbReference type="Gene3D" id="3.10.10.10">
    <property type="entry name" value="HIV Type 1 Reverse Transcriptase, subunit A, domain 1"/>
    <property type="match status" value="1"/>
</dbReference>
<proteinExistence type="predicted"/>
<dbReference type="PANTHER" id="PTHR37984">
    <property type="entry name" value="PROTEIN CBG26694"/>
    <property type="match status" value="1"/>
</dbReference>
<protein>
    <recommendedName>
        <fullName evidence="3">Reverse transcriptase/retrotransposon-derived protein RNase H-like domain-containing protein</fullName>
    </recommendedName>
</protein>
<dbReference type="EMBL" id="JARBHB010000004">
    <property type="protein sequence ID" value="KAJ8885678.1"/>
    <property type="molecule type" value="Genomic_DNA"/>
</dbReference>
<dbReference type="PANTHER" id="PTHR37984:SF8">
    <property type="entry name" value="CCHC-TYPE DOMAIN-CONTAINING PROTEIN"/>
    <property type="match status" value="1"/>
</dbReference>
<keyword evidence="2" id="KW-1185">Reference proteome</keyword>
<organism evidence="1 2">
    <name type="scientific">Dryococelus australis</name>
    <dbReference type="NCBI Taxonomy" id="614101"/>
    <lineage>
        <taxon>Eukaryota</taxon>
        <taxon>Metazoa</taxon>
        <taxon>Ecdysozoa</taxon>
        <taxon>Arthropoda</taxon>
        <taxon>Hexapoda</taxon>
        <taxon>Insecta</taxon>
        <taxon>Pterygota</taxon>
        <taxon>Neoptera</taxon>
        <taxon>Polyneoptera</taxon>
        <taxon>Phasmatodea</taxon>
        <taxon>Verophasmatodea</taxon>
        <taxon>Anareolatae</taxon>
        <taxon>Phasmatidae</taxon>
        <taxon>Eurycanthinae</taxon>
        <taxon>Dryococelus</taxon>
    </lineage>
</organism>
<dbReference type="InterPro" id="IPR050951">
    <property type="entry name" value="Retrovirus_Pol_polyprotein"/>
</dbReference>
<evidence type="ECO:0008006" key="3">
    <source>
        <dbReference type="Google" id="ProtNLM"/>
    </source>
</evidence>
<evidence type="ECO:0000313" key="2">
    <source>
        <dbReference type="Proteomes" id="UP001159363"/>
    </source>
</evidence>
<evidence type="ECO:0000313" key="1">
    <source>
        <dbReference type="EMBL" id="KAJ8885678.1"/>
    </source>
</evidence>